<gene>
    <name evidence="1" type="ORF">BV25DRAFT_1898430</name>
</gene>
<organism evidence="1 2">
    <name type="scientific">Artomyces pyxidatus</name>
    <dbReference type="NCBI Taxonomy" id="48021"/>
    <lineage>
        <taxon>Eukaryota</taxon>
        <taxon>Fungi</taxon>
        <taxon>Dikarya</taxon>
        <taxon>Basidiomycota</taxon>
        <taxon>Agaricomycotina</taxon>
        <taxon>Agaricomycetes</taxon>
        <taxon>Russulales</taxon>
        <taxon>Auriscalpiaceae</taxon>
        <taxon>Artomyces</taxon>
    </lineage>
</organism>
<dbReference type="EMBL" id="MU277197">
    <property type="protein sequence ID" value="KAI0064849.1"/>
    <property type="molecule type" value="Genomic_DNA"/>
</dbReference>
<reference evidence="1" key="2">
    <citation type="journal article" date="2022" name="New Phytol.">
        <title>Evolutionary transition to the ectomycorrhizal habit in the genomes of a hyperdiverse lineage of mushroom-forming fungi.</title>
        <authorList>
            <person name="Looney B."/>
            <person name="Miyauchi S."/>
            <person name="Morin E."/>
            <person name="Drula E."/>
            <person name="Courty P.E."/>
            <person name="Kohler A."/>
            <person name="Kuo A."/>
            <person name="LaButti K."/>
            <person name="Pangilinan J."/>
            <person name="Lipzen A."/>
            <person name="Riley R."/>
            <person name="Andreopoulos W."/>
            <person name="He G."/>
            <person name="Johnson J."/>
            <person name="Nolan M."/>
            <person name="Tritt A."/>
            <person name="Barry K.W."/>
            <person name="Grigoriev I.V."/>
            <person name="Nagy L.G."/>
            <person name="Hibbett D."/>
            <person name="Henrissat B."/>
            <person name="Matheny P.B."/>
            <person name="Labbe J."/>
            <person name="Martin F.M."/>
        </authorList>
    </citation>
    <scope>NUCLEOTIDE SEQUENCE</scope>
    <source>
        <strain evidence="1">HHB10654</strain>
    </source>
</reference>
<dbReference type="Proteomes" id="UP000814140">
    <property type="component" value="Unassembled WGS sequence"/>
</dbReference>
<keyword evidence="2" id="KW-1185">Reference proteome</keyword>
<accession>A0ACB8T7T2</accession>
<evidence type="ECO:0000313" key="2">
    <source>
        <dbReference type="Proteomes" id="UP000814140"/>
    </source>
</evidence>
<protein>
    <submittedName>
        <fullName evidence="1">Uncharacterized protein</fullName>
    </submittedName>
</protein>
<comment type="caution">
    <text evidence="1">The sequence shown here is derived from an EMBL/GenBank/DDBJ whole genome shotgun (WGS) entry which is preliminary data.</text>
</comment>
<sequence>MISRTSRSLAAFSRLQSHARSVAWRSMQQTSLATANGCYESSPHIPQNPFHSSSRASGLTRPAGADSQSEDPDSIVPPFYIERKRQRDAIEERKELEGGLMFELSTGVLSGDVAATTVAHPHKVPTEFAGVHPSGFTVPSPGMAPESSADRRARDPAQQTAAVAERVGEVAFAEVDTGMRGRREKVPYEVVEQDGAVRHPSGFVPPTPADGFRSRRPVAGGDTSH</sequence>
<name>A0ACB8T7T2_9AGAM</name>
<reference evidence="1" key="1">
    <citation type="submission" date="2021-03" db="EMBL/GenBank/DDBJ databases">
        <authorList>
            <consortium name="DOE Joint Genome Institute"/>
            <person name="Ahrendt S."/>
            <person name="Looney B.P."/>
            <person name="Miyauchi S."/>
            <person name="Morin E."/>
            <person name="Drula E."/>
            <person name="Courty P.E."/>
            <person name="Chicoki N."/>
            <person name="Fauchery L."/>
            <person name="Kohler A."/>
            <person name="Kuo A."/>
            <person name="Labutti K."/>
            <person name="Pangilinan J."/>
            <person name="Lipzen A."/>
            <person name="Riley R."/>
            <person name="Andreopoulos W."/>
            <person name="He G."/>
            <person name="Johnson J."/>
            <person name="Barry K.W."/>
            <person name="Grigoriev I.V."/>
            <person name="Nagy L."/>
            <person name="Hibbett D."/>
            <person name="Henrissat B."/>
            <person name="Matheny P.B."/>
            <person name="Labbe J."/>
            <person name="Martin F."/>
        </authorList>
    </citation>
    <scope>NUCLEOTIDE SEQUENCE</scope>
    <source>
        <strain evidence="1">HHB10654</strain>
    </source>
</reference>
<evidence type="ECO:0000313" key="1">
    <source>
        <dbReference type="EMBL" id="KAI0064849.1"/>
    </source>
</evidence>
<proteinExistence type="predicted"/>